<protein>
    <submittedName>
        <fullName evidence="2">Uncharacterized protein</fullName>
    </submittedName>
</protein>
<accession>A0A9E6XWU2</accession>
<keyword evidence="1" id="KW-0732">Signal</keyword>
<keyword evidence="3" id="KW-1185">Reference proteome</keyword>
<evidence type="ECO:0000313" key="2">
    <source>
        <dbReference type="EMBL" id="UGS35257.1"/>
    </source>
</evidence>
<reference evidence="2" key="1">
    <citation type="journal article" date="2022" name="Int. J. Syst. Evol. Microbiol.">
        <title>Pseudomonas aegrilactucae sp. nov. and Pseudomonas morbosilactucae sp. nov., pathogens causing bacterial rot of lettuce in Japan.</title>
        <authorList>
            <person name="Sawada H."/>
            <person name="Fujikawa T."/>
            <person name="Satou M."/>
        </authorList>
    </citation>
    <scope>NUCLEOTIDE SEQUENCE</scope>
    <source>
        <strain evidence="2">0166_1</strain>
    </source>
</reference>
<dbReference type="RefSeq" id="WP_259314940.1">
    <property type="nucleotide sequence ID" value="NZ_CP087164.1"/>
</dbReference>
<dbReference type="AlphaFoldDB" id="A0A9E6XWU2"/>
<gene>
    <name evidence="2" type="ORF">DSM104329_01644</name>
</gene>
<dbReference type="KEGG" id="sbae:DSM104329_01644"/>
<evidence type="ECO:0000313" key="3">
    <source>
        <dbReference type="Proteomes" id="UP001162834"/>
    </source>
</evidence>
<proteinExistence type="predicted"/>
<feature type="signal peptide" evidence="1">
    <location>
        <begin position="1"/>
        <end position="23"/>
    </location>
</feature>
<dbReference type="Proteomes" id="UP001162834">
    <property type="component" value="Chromosome"/>
</dbReference>
<sequence length="123" mass="12530">MLRLTLLAAGAALALAAPTAAVAADSNPASGVCPLKVAGVPGGKLTAGVNIADADSTATRKARCGVVGRVVRTLVREGAEMPMKAAGYRCTPVIAGSRIRWTCVYRGGTPRTTVTLNFGYRVS</sequence>
<name>A0A9E6XWU2_9ACTN</name>
<evidence type="ECO:0000256" key="1">
    <source>
        <dbReference type="SAM" id="SignalP"/>
    </source>
</evidence>
<dbReference type="EMBL" id="CP087164">
    <property type="protein sequence ID" value="UGS35257.1"/>
    <property type="molecule type" value="Genomic_DNA"/>
</dbReference>
<organism evidence="2 3">
    <name type="scientific">Capillimicrobium parvum</name>
    <dbReference type="NCBI Taxonomy" id="2884022"/>
    <lineage>
        <taxon>Bacteria</taxon>
        <taxon>Bacillati</taxon>
        <taxon>Actinomycetota</taxon>
        <taxon>Thermoleophilia</taxon>
        <taxon>Solirubrobacterales</taxon>
        <taxon>Capillimicrobiaceae</taxon>
        <taxon>Capillimicrobium</taxon>
    </lineage>
</organism>
<feature type="chain" id="PRO_5038540546" evidence="1">
    <location>
        <begin position="24"/>
        <end position="123"/>
    </location>
</feature>